<dbReference type="Proteomes" id="UP000186855">
    <property type="component" value="Unassembled WGS sequence"/>
</dbReference>
<reference evidence="2 3" key="1">
    <citation type="submission" date="2016-12" db="EMBL/GenBank/DDBJ databases">
        <title>Genomic comparison of strains in the 'Actinomyces naeslundii' group.</title>
        <authorList>
            <person name="Mughal S.R."/>
            <person name="Do T."/>
            <person name="Gilbert S.C."/>
            <person name="Witherden E.A."/>
            <person name="Didelot X."/>
            <person name="Beighton D."/>
        </authorList>
    </citation>
    <scope>NUCLEOTIDE SEQUENCE [LARGE SCALE GENOMIC DNA]</scope>
    <source>
        <strain evidence="2 3">S24V</strain>
    </source>
</reference>
<name>A0A1Q8W436_9ACTO</name>
<gene>
    <name evidence="2" type="ORF">BKH30_00880</name>
</gene>
<accession>A0A1Q8W436</accession>
<feature type="region of interest" description="Disordered" evidence="1">
    <location>
        <begin position="59"/>
        <end position="86"/>
    </location>
</feature>
<protein>
    <submittedName>
        <fullName evidence="2">Uncharacterized protein</fullName>
    </submittedName>
</protein>
<organism evidence="2 3">
    <name type="scientific">Actinomyces oris</name>
    <dbReference type="NCBI Taxonomy" id="544580"/>
    <lineage>
        <taxon>Bacteria</taxon>
        <taxon>Bacillati</taxon>
        <taxon>Actinomycetota</taxon>
        <taxon>Actinomycetes</taxon>
        <taxon>Actinomycetales</taxon>
        <taxon>Actinomycetaceae</taxon>
        <taxon>Actinomyces</taxon>
    </lineage>
</organism>
<proteinExistence type="predicted"/>
<sequence length="120" mass="12573">MSPYLRKVKTASGATAVQVVVKDNGVRRIVEHLGSAHDEAEPAALMHLGHQRLLAGQQVLDPGPALDGGGQAPSHEPGDGGAVRGPAIISRRSGWLIETIKTAYTRLRLGEAVKPLPMGS</sequence>
<dbReference type="AlphaFoldDB" id="A0A1Q8W436"/>
<evidence type="ECO:0000313" key="3">
    <source>
        <dbReference type="Proteomes" id="UP000186855"/>
    </source>
</evidence>
<evidence type="ECO:0000313" key="2">
    <source>
        <dbReference type="EMBL" id="OLO56928.1"/>
    </source>
</evidence>
<evidence type="ECO:0000256" key="1">
    <source>
        <dbReference type="SAM" id="MobiDB-lite"/>
    </source>
</evidence>
<comment type="caution">
    <text evidence="2">The sequence shown here is derived from an EMBL/GenBank/DDBJ whole genome shotgun (WGS) entry which is preliminary data.</text>
</comment>
<dbReference type="EMBL" id="MSKI01000009">
    <property type="protein sequence ID" value="OLO56928.1"/>
    <property type="molecule type" value="Genomic_DNA"/>
</dbReference>